<dbReference type="GO" id="GO:0005829">
    <property type="term" value="C:cytosol"/>
    <property type="evidence" value="ECO:0007669"/>
    <property type="project" value="TreeGrafter"/>
</dbReference>
<dbReference type="InterPro" id="IPR008278">
    <property type="entry name" value="4-PPantetheinyl_Trfase_dom"/>
</dbReference>
<dbReference type="InterPro" id="IPR037143">
    <property type="entry name" value="4-PPantetheinyl_Trfase_dom_sf"/>
</dbReference>
<dbReference type="Pfam" id="PF22624">
    <property type="entry name" value="AASDHPPT_N"/>
    <property type="match status" value="1"/>
</dbReference>
<sequence>MAMRPFVSIGELPAASPSGSDDPCVDIWWWAFDPNGDWRALAVFLTAEERKRAAEFRFEKDALAFAAGRYLQRRSLSVHLGLAIDDLHIVAGQHGKPFLAGHENEISFNLTNTHGLVAFAISRSATSLGIDAEPLKTPIEPEASLMFCSAAERQVVAASKEAERASLLVAYWTIKESFLKAMGTGLLVDPAELTVQLEDGSIRIDRALSEDEAWHHRLLVTPSGHSIAVSARSPARKLLFRQFEFSGQ</sequence>
<dbReference type="InterPro" id="IPR055066">
    <property type="entry name" value="AASDHPPT_N"/>
</dbReference>
<organism evidence="5 6">
    <name type="scientific">Phyllobacterium endophyticum</name>
    <dbReference type="NCBI Taxonomy" id="1149773"/>
    <lineage>
        <taxon>Bacteria</taxon>
        <taxon>Pseudomonadati</taxon>
        <taxon>Pseudomonadota</taxon>
        <taxon>Alphaproteobacteria</taxon>
        <taxon>Hyphomicrobiales</taxon>
        <taxon>Phyllobacteriaceae</taxon>
        <taxon>Phyllobacterium</taxon>
    </lineage>
</organism>
<keyword evidence="2 5" id="KW-0808">Transferase</keyword>
<accession>A0A2P7AZW4</accession>
<reference evidence="6" key="1">
    <citation type="submission" date="2017-11" db="EMBL/GenBank/DDBJ databases">
        <authorList>
            <person name="Kuznetsova I."/>
            <person name="Sazanova A."/>
            <person name="Chirak E."/>
            <person name="Safronova V."/>
            <person name="Willems A."/>
        </authorList>
    </citation>
    <scope>NUCLEOTIDE SEQUENCE [LARGE SCALE GENOMIC DNA]</scope>
    <source>
        <strain evidence="6">PEPV15</strain>
    </source>
</reference>
<comment type="similarity">
    <text evidence="1">Belongs to the P-Pant transferase superfamily. Gsp/Sfp/HetI/AcpT family.</text>
</comment>
<dbReference type="InterPro" id="IPR050559">
    <property type="entry name" value="P-Pant_transferase_sf"/>
</dbReference>
<evidence type="ECO:0000313" key="5">
    <source>
        <dbReference type="EMBL" id="PSH59741.1"/>
    </source>
</evidence>
<dbReference type="PANTHER" id="PTHR12215">
    <property type="entry name" value="PHOSPHOPANTETHEINE TRANSFERASE"/>
    <property type="match status" value="1"/>
</dbReference>
<dbReference type="OrthoDB" id="9808281at2"/>
<dbReference type="SUPFAM" id="SSF56214">
    <property type="entry name" value="4'-phosphopantetheinyl transferase"/>
    <property type="match status" value="2"/>
</dbReference>
<dbReference type="Pfam" id="PF01648">
    <property type="entry name" value="ACPS"/>
    <property type="match status" value="1"/>
</dbReference>
<evidence type="ECO:0000259" key="3">
    <source>
        <dbReference type="Pfam" id="PF01648"/>
    </source>
</evidence>
<dbReference type="Gene3D" id="3.90.470.20">
    <property type="entry name" value="4'-phosphopantetheinyl transferase domain"/>
    <property type="match status" value="2"/>
</dbReference>
<gene>
    <name evidence="5" type="ORF">CU100_02960</name>
</gene>
<dbReference type="AlphaFoldDB" id="A0A2P7AZW4"/>
<comment type="caution">
    <text evidence="5">The sequence shown here is derived from an EMBL/GenBank/DDBJ whole genome shotgun (WGS) entry which is preliminary data.</text>
</comment>
<evidence type="ECO:0000313" key="6">
    <source>
        <dbReference type="Proteomes" id="UP000241158"/>
    </source>
</evidence>
<evidence type="ECO:0000259" key="4">
    <source>
        <dbReference type="Pfam" id="PF22624"/>
    </source>
</evidence>
<dbReference type="PANTHER" id="PTHR12215:SF10">
    <property type="entry name" value="L-AMINOADIPATE-SEMIALDEHYDE DEHYDROGENASE-PHOSPHOPANTETHEINYL TRANSFERASE"/>
    <property type="match status" value="1"/>
</dbReference>
<evidence type="ECO:0000256" key="1">
    <source>
        <dbReference type="ARBA" id="ARBA00010990"/>
    </source>
</evidence>
<name>A0A2P7AZW4_9HYPH</name>
<protein>
    <submittedName>
        <fullName evidence="5">Phosphopantetheinyl transferase</fullName>
    </submittedName>
</protein>
<keyword evidence="6" id="KW-1185">Reference proteome</keyword>
<dbReference type="GO" id="GO:0008897">
    <property type="term" value="F:holo-[acyl-carrier-protein] synthase activity"/>
    <property type="evidence" value="ECO:0007669"/>
    <property type="project" value="InterPro"/>
</dbReference>
<dbReference type="EMBL" id="PGGN01000001">
    <property type="protein sequence ID" value="PSH59741.1"/>
    <property type="molecule type" value="Genomic_DNA"/>
</dbReference>
<evidence type="ECO:0000256" key="2">
    <source>
        <dbReference type="ARBA" id="ARBA00022679"/>
    </source>
</evidence>
<dbReference type="GO" id="GO:0019878">
    <property type="term" value="P:lysine biosynthetic process via aminoadipic acid"/>
    <property type="evidence" value="ECO:0007669"/>
    <property type="project" value="TreeGrafter"/>
</dbReference>
<feature type="domain" description="4'-phosphopantetheinyl transferase" evidence="3">
    <location>
        <begin position="127"/>
        <end position="228"/>
    </location>
</feature>
<feature type="domain" description="4'-phosphopantetheinyl transferase N-terminal" evidence="4">
    <location>
        <begin position="36"/>
        <end position="120"/>
    </location>
</feature>
<dbReference type="Proteomes" id="UP000241158">
    <property type="component" value="Unassembled WGS sequence"/>
</dbReference>
<proteinExistence type="inferred from homology"/>
<dbReference type="GO" id="GO:0000287">
    <property type="term" value="F:magnesium ion binding"/>
    <property type="evidence" value="ECO:0007669"/>
    <property type="project" value="InterPro"/>
</dbReference>